<evidence type="ECO:0000259" key="1">
    <source>
        <dbReference type="PROSITE" id="PS51725"/>
    </source>
</evidence>
<gene>
    <name evidence="2" type="ORF">UFOPK1493_04501</name>
</gene>
<name>A0A6J6GUJ2_9ZZZZ</name>
<proteinExistence type="predicted"/>
<evidence type="ECO:0000313" key="2">
    <source>
        <dbReference type="EMBL" id="CAB4603603.1"/>
    </source>
</evidence>
<reference evidence="2" key="1">
    <citation type="submission" date="2020-05" db="EMBL/GenBank/DDBJ databases">
        <authorList>
            <person name="Chiriac C."/>
            <person name="Salcher M."/>
            <person name="Ghai R."/>
            <person name="Kavagutti S V."/>
        </authorList>
    </citation>
    <scope>NUCLEOTIDE SEQUENCE</scope>
</reference>
<organism evidence="2">
    <name type="scientific">freshwater metagenome</name>
    <dbReference type="NCBI Taxonomy" id="449393"/>
    <lineage>
        <taxon>unclassified sequences</taxon>
        <taxon>metagenomes</taxon>
        <taxon>ecological metagenomes</taxon>
    </lineage>
</organism>
<dbReference type="InterPro" id="IPR007138">
    <property type="entry name" value="ABM_dom"/>
</dbReference>
<dbReference type="AlphaFoldDB" id="A0A6J6GUJ2"/>
<dbReference type="Gene3D" id="3.30.70.100">
    <property type="match status" value="1"/>
</dbReference>
<accession>A0A6J6GUJ2</accession>
<dbReference type="SUPFAM" id="SSF54909">
    <property type="entry name" value="Dimeric alpha+beta barrel"/>
    <property type="match status" value="1"/>
</dbReference>
<dbReference type="InterPro" id="IPR011008">
    <property type="entry name" value="Dimeric_a/b-barrel"/>
</dbReference>
<feature type="domain" description="ABM" evidence="1">
    <location>
        <begin position="2"/>
        <end position="93"/>
    </location>
</feature>
<dbReference type="PROSITE" id="PS51725">
    <property type="entry name" value="ABM"/>
    <property type="match status" value="1"/>
</dbReference>
<protein>
    <submittedName>
        <fullName evidence="2">Unannotated protein</fullName>
    </submittedName>
</protein>
<dbReference type="EMBL" id="CAEZSR010000368">
    <property type="protein sequence ID" value="CAB4603603.1"/>
    <property type="molecule type" value="Genomic_DNA"/>
</dbReference>
<dbReference type="Pfam" id="PF03992">
    <property type="entry name" value="ABM"/>
    <property type="match status" value="1"/>
</dbReference>
<sequence length="118" mass="13038">MIIITATLSFETEADRDRAVALTAPVQRATREDEPGCLAYCFAADPVEPTHIQVYELWTDPANLAKHFDHPNYARMVEVLRTSGGFVSSVNRLWAADDRGPVYADGTFRHDAVADLAS</sequence>